<evidence type="ECO:0000313" key="2">
    <source>
        <dbReference type="EMBL" id="RIX28439.1"/>
    </source>
</evidence>
<reference evidence="3" key="1">
    <citation type="submission" date="2018-09" db="EMBL/GenBank/DDBJ databases">
        <authorList>
            <person name="Kim I."/>
        </authorList>
    </citation>
    <scope>NUCLEOTIDE SEQUENCE [LARGE SCALE GENOMIC DNA]</scope>
    <source>
        <strain evidence="3">DD4a</strain>
    </source>
</reference>
<comment type="caution">
    <text evidence="2">The sequence shown here is derived from an EMBL/GenBank/DDBJ whole genome shotgun (WGS) entry which is preliminary data.</text>
</comment>
<dbReference type="Pfam" id="PF00561">
    <property type="entry name" value="Abhydrolase_1"/>
    <property type="match status" value="1"/>
</dbReference>
<sequence>MSERGPEWRATRLVDGHRVGVTVAGNGDPLLLLHGVGRDRRDWSEVVPALAADRRVIAIDLEGCGDSEAWSERVTLRSMTEVVRRTLAALGVREPVVAVANSMGGAVALRLHADDPAAVSALVLSSSPGFASGGTIGLRLMAVHGVGPALLAFRRVAARIQTRMLFADKAFATRRLIAEGLERVSRRDKRRAYFQVVHELGGWLGVRRRWRAEALRPLVERRTPTLVLWGERDAVLPVKQLRAAAAALPHARTRTLPGVGHAAQIEDPAGFVREVESFLREQDR</sequence>
<dbReference type="SUPFAM" id="SSF53474">
    <property type="entry name" value="alpha/beta-Hydrolases"/>
    <property type="match status" value="1"/>
</dbReference>
<name>A0A3A1TX88_9MICO</name>
<organism evidence="2 3">
    <name type="scientific">Amnibacterium setariae</name>
    <dbReference type="NCBI Taxonomy" id="2306585"/>
    <lineage>
        <taxon>Bacteria</taxon>
        <taxon>Bacillati</taxon>
        <taxon>Actinomycetota</taxon>
        <taxon>Actinomycetes</taxon>
        <taxon>Micrococcales</taxon>
        <taxon>Microbacteriaceae</taxon>
        <taxon>Amnibacterium</taxon>
    </lineage>
</organism>
<dbReference type="PANTHER" id="PTHR43689:SF8">
    <property type="entry name" value="ALPHA_BETA-HYDROLASES SUPERFAMILY PROTEIN"/>
    <property type="match status" value="1"/>
</dbReference>
<dbReference type="GO" id="GO:0016787">
    <property type="term" value="F:hydrolase activity"/>
    <property type="evidence" value="ECO:0007669"/>
    <property type="project" value="UniProtKB-KW"/>
</dbReference>
<keyword evidence="3" id="KW-1185">Reference proteome</keyword>
<evidence type="ECO:0000259" key="1">
    <source>
        <dbReference type="Pfam" id="PF00561"/>
    </source>
</evidence>
<accession>A0A3A1TX88</accession>
<dbReference type="AlphaFoldDB" id="A0A3A1TX88"/>
<keyword evidence="2" id="KW-0378">Hydrolase</keyword>
<dbReference type="PANTHER" id="PTHR43689">
    <property type="entry name" value="HYDROLASE"/>
    <property type="match status" value="1"/>
</dbReference>
<evidence type="ECO:0000313" key="3">
    <source>
        <dbReference type="Proteomes" id="UP000265742"/>
    </source>
</evidence>
<dbReference type="InterPro" id="IPR029058">
    <property type="entry name" value="AB_hydrolase_fold"/>
</dbReference>
<protein>
    <submittedName>
        <fullName evidence="2">Alpha/beta fold hydrolase</fullName>
    </submittedName>
</protein>
<dbReference type="Gene3D" id="3.40.50.1820">
    <property type="entry name" value="alpha/beta hydrolase"/>
    <property type="match status" value="1"/>
</dbReference>
<dbReference type="EMBL" id="QXTG01000002">
    <property type="protein sequence ID" value="RIX28439.1"/>
    <property type="molecule type" value="Genomic_DNA"/>
</dbReference>
<gene>
    <name evidence="2" type="ORF">D1781_13480</name>
</gene>
<feature type="domain" description="AB hydrolase-1" evidence="1">
    <location>
        <begin position="29"/>
        <end position="268"/>
    </location>
</feature>
<dbReference type="InterPro" id="IPR000073">
    <property type="entry name" value="AB_hydrolase_1"/>
</dbReference>
<dbReference type="Proteomes" id="UP000265742">
    <property type="component" value="Unassembled WGS sequence"/>
</dbReference>
<dbReference type="PRINTS" id="PR00111">
    <property type="entry name" value="ABHYDROLASE"/>
</dbReference>
<proteinExistence type="predicted"/>